<dbReference type="InterPro" id="IPR050699">
    <property type="entry name" value="RNA-DNA_Helicase"/>
</dbReference>
<dbReference type="Pfam" id="PF13234">
    <property type="entry name" value="MTR4_beta-barrel"/>
    <property type="match status" value="1"/>
</dbReference>
<keyword evidence="8" id="KW-0067">ATP-binding</keyword>
<evidence type="ECO:0000313" key="15">
    <source>
        <dbReference type="EMBL" id="KAJ3228151.1"/>
    </source>
</evidence>
<dbReference type="PRINTS" id="PR00385">
    <property type="entry name" value="P450"/>
</dbReference>
<dbReference type="Pfam" id="PF17911">
    <property type="entry name" value="Ski2_N"/>
    <property type="match status" value="1"/>
</dbReference>
<dbReference type="Proteomes" id="UP001211065">
    <property type="component" value="Unassembled WGS sequence"/>
</dbReference>
<dbReference type="GO" id="GO:0003723">
    <property type="term" value="F:RNA binding"/>
    <property type="evidence" value="ECO:0007669"/>
    <property type="project" value="UniProtKB-KW"/>
</dbReference>
<comment type="cofactor">
    <cofactor evidence="11">
        <name>heme</name>
        <dbReference type="ChEBI" id="CHEBI:30413"/>
    </cofactor>
</comment>
<dbReference type="InterPro" id="IPR017972">
    <property type="entry name" value="Cyt_P450_CS"/>
</dbReference>
<evidence type="ECO:0000256" key="6">
    <source>
        <dbReference type="ARBA" id="ARBA00022801"/>
    </source>
</evidence>
<evidence type="ECO:0000256" key="10">
    <source>
        <dbReference type="ARBA" id="ARBA00023004"/>
    </source>
</evidence>
<feature type="region of interest" description="Disordered" evidence="12">
    <location>
        <begin position="546"/>
        <end position="586"/>
    </location>
</feature>
<evidence type="ECO:0000256" key="11">
    <source>
        <dbReference type="PIRSR" id="PIRSR602401-1"/>
    </source>
</evidence>
<dbReference type="InterPro" id="IPR001128">
    <property type="entry name" value="Cyt_P450"/>
</dbReference>
<name>A0AAD5U8C0_9FUNG</name>
<keyword evidence="10 11" id="KW-0408">Iron</keyword>
<organism evidence="15 16">
    <name type="scientific">Clydaea vesicula</name>
    <dbReference type="NCBI Taxonomy" id="447962"/>
    <lineage>
        <taxon>Eukaryota</taxon>
        <taxon>Fungi</taxon>
        <taxon>Fungi incertae sedis</taxon>
        <taxon>Chytridiomycota</taxon>
        <taxon>Chytridiomycota incertae sedis</taxon>
        <taxon>Chytridiomycetes</taxon>
        <taxon>Lobulomycetales</taxon>
        <taxon>Lobulomycetaceae</taxon>
        <taxon>Clydaea</taxon>
    </lineage>
</organism>
<evidence type="ECO:0000256" key="8">
    <source>
        <dbReference type="ARBA" id="ARBA00022840"/>
    </source>
</evidence>
<dbReference type="SMART" id="SM00487">
    <property type="entry name" value="DEXDc"/>
    <property type="match status" value="1"/>
</dbReference>
<dbReference type="GO" id="GO:0005524">
    <property type="term" value="F:ATP binding"/>
    <property type="evidence" value="ECO:0007669"/>
    <property type="project" value="UniProtKB-KW"/>
</dbReference>
<dbReference type="FunFam" id="3.40.50.300:FF:000987">
    <property type="entry name" value="DEAD/DEAH box RNA helicase"/>
    <property type="match status" value="1"/>
</dbReference>
<comment type="similarity">
    <text evidence="2">Belongs to the helicase family. SKI2 subfamily.</text>
</comment>
<dbReference type="PANTHER" id="PTHR12131">
    <property type="entry name" value="ATP-DEPENDENT RNA AND DNA HELICASE"/>
    <property type="match status" value="1"/>
</dbReference>
<comment type="subcellular location">
    <subcellularLocation>
        <location evidence="1">Cytoplasm</location>
    </subcellularLocation>
</comment>
<evidence type="ECO:0000256" key="12">
    <source>
        <dbReference type="SAM" id="MobiDB-lite"/>
    </source>
</evidence>
<reference evidence="15" key="1">
    <citation type="submission" date="2020-05" db="EMBL/GenBank/DDBJ databases">
        <title>Phylogenomic resolution of chytrid fungi.</title>
        <authorList>
            <person name="Stajich J.E."/>
            <person name="Amses K."/>
            <person name="Simmons R."/>
            <person name="Seto K."/>
            <person name="Myers J."/>
            <person name="Bonds A."/>
            <person name="Quandt C.A."/>
            <person name="Barry K."/>
            <person name="Liu P."/>
            <person name="Grigoriev I."/>
            <person name="Longcore J.E."/>
            <person name="James T.Y."/>
        </authorList>
    </citation>
    <scope>NUCLEOTIDE SEQUENCE</scope>
    <source>
        <strain evidence="15">JEL0476</strain>
    </source>
</reference>
<dbReference type="Pfam" id="PF21408">
    <property type="entry name" value="MTR4-like_stalk"/>
    <property type="match status" value="1"/>
</dbReference>
<dbReference type="InterPro" id="IPR027417">
    <property type="entry name" value="P-loop_NTPase"/>
</dbReference>
<evidence type="ECO:0000256" key="5">
    <source>
        <dbReference type="ARBA" id="ARBA00022741"/>
    </source>
</evidence>
<dbReference type="Gene3D" id="1.10.3380.30">
    <property type="match status" value="1"/>
</dbReference>
<dbReference type="SMART" id="SM01142">
    <property type="entry name" value="DSHCT"/>
    <property type="match status" value="1"/>
</dbReference>
<dbReference type="InterPro" id="IPR025696">
    <property type="entry name" value="Beta-barrel_MTR4"/>
</dbReference>
<dbReference type="InterPro" id="IPR014001">
    <property type="entry name" value="Helicase_ATP-bd"/>
</dbReference>
<dbReference type="CDD" id="cd18795">
    <property type="entry name" value="SF2_C_Ski2"/>
    <property type="match status" value="1"/>
</dbReference>
<dbReference type="GO" id="GO:0004386">
    <property type="term" value="F:helicase activity"/>
    <property type="evidence" value="ECO:0007669"/>
    <property type="project" value="UniProtKB-KW"/>
</dbReference>
<dbReference type="PROSITE" id="PS51192">
    <property type="entry name" value="HELICASE_ATP_BIND_1"/>
    <property type="match status" value="1"/>
</dbReference>
<dbReference type="Pfam" id="PF00067">
    <property type="entry name" value="p450"/>
    <property type="match status" value="1"/>
</dbReference>
<dbReference type="InterPro" id="IPR011545">
    <property type="entry name" value="DEAD/DEAH_box_helicase_dom"/>
</dbReference>
<dbReference type="GO" id="GO:0005506">
    <property type="term" value="F:iron ion binding"/>
    <property type="evidence" value="ECO:0007669"/>
    <property type="project" value="InterPro"/>
</dbReference>
<dbReference type="PANTHER" id="PTHR12131:SF1">
    <property type="entry name" value="ATP-DEPENDENT RNA HELICASE SUPV3L1, MITOCHONDRIAL-RELATED"/>
    <property type="match status" value="1"/>
</dbReference>
<evidence type="ECO:0000313" key="16">
    <source>
        <dbReference type="Proteomes" id="UP001211065"/>
    </source>
</evidence>
<proteinExistence type="inferred from homology"/>
<keyword evidence="11" id="KW-0349">Heme</keyword>
<sequence>MVDLSEAESVLYTGKEEEFPFEILSVGQNTSAELIFKHNPNILSNSDIFMNLANFGSLSDFNVELEDKYLTPKRILTPSLLNHAQRVLEVEQDYSETLNLQLSKNRTDINFKRNILTGKINFETDFNEVMLNSLSESNPKNSTSLQRDPAGYQNFVTGKSTNYPFTPGGIDFLQKVKVEVQEFNLDDLINEEEGLLTIAPGFERGLETMDEGKNTERKGEFFSTKEYTASLATVDDDILNFLTENVDSVGNGAEVLIEEETQAEEKKTEEKKEVDDIIPTLSLKLPKKNKPVISSKVALKEWAHMIDVNLDFPDFHDLVPDMAFSYPFELDIFQKQAVYHLEQGDSVFVAAHTSAGKTVVAEYAIALAQKHFTKAIYTSPIKALSNQKFRDFKNTFENVGILTGDVQINPEASCLVMTTEILRSMLYRGADLIRDVEFVIFDEVHYINDSERGVVWEEVIIMLPDHVSLILLSATIPNTKEFADWVGRTKKKNIYVISTLKRPVPLEHYIYYDSNIYKIVDSSKKFLPLGYKNASDALNATKKKEIVKKDNSANTSRGGRGGRGGQNSNRGRGSSNTGNRAGSATNRAQTDKNLYVSLIATLKKLNLLPVIIFTFSKKKCEEYCAALSNFDLTSGSKEKSEIHLFCEKSLSRLKGLDRELPQVLRTKEHLLRGIAVHHSGLLPIIKEMVEILFTRGLVKLLFATETFAMGVNAPAKAVVYSGIRKHDGQSFRDLLPGEYTQMSGRAGRRGLDTTGMVLIACSDEIPESLRLNKMLLGTPTKLESQFRLTYNMILNLLRVEALKIEDMIKRSFSENSNQKLIPEQEEKFKESSKRLAAIKRLNCNICDSDIDEYYDVSAKITLLNHELREMFINTPIGNKALCTGRVVIINNSFYRNSIGVLLPKSGFVSASGMGDSKSYTVFILCRKREKDYIPSETGSSHTFPLLFSIFTEFAPMPVTSVDVPMSGKVSHDIISIPYTDLSTVTKYEIKLESNFNPEVRSQAATVEDKLLQIALEIMKRKDTLEFDWDKIRNIEFQEKKRDKKYLLSRLTGFDCVQCPELIEHYAKIHMEHTLQQQVLSLGNTISDQNLELLPDYFQRIDVLKYLKFIDESSTIQMKGRVACEINTADELVLTELILDNFFAEFEPPEMVALLSCFVFQEKSQSKPNLTPNLERGIEKIQELAIRIAEIQKSCGLDIAQHEALGRINLGLVEVIYEWANGLPFKHITALTDVLEGSIVRCIVRLEETCREVRGASRIIGDAKLYKKMEICSEAIKRDIVFAASFLYTNIPSFNGGLPFFGNFFQFLKFGKINKLHDLFKEMNKDESIVTYSVFFDLGISTSKAELVKGILNSKSFVRDDFAVRLFDGISKYSLFVIPTSDLWKKHRKMIQPAFAPVHLERTFHVTMEVCERLFEKIGDIKHNVPMHQYFNYISCDVIGKIAFSYDFEFTSSINNVNDPKYNVLHQFESINDAIGLRFAAPKPFWNFIGAYPMKGSFASISETIQKILEEKKKRISEHKSYADAAGGMWEMDVLDRLLENSYDAANNIDDDKKPPFTDEELCDEIFGLFLAGHETTSNSLGYMLLEITRNPLVEKKLKQEIDLAFNNITFTYQKLPELKYLDCFIKESLRYHPVLPGLTKVADRDDYLGEYYIKKGTPVTANIICIHFNELYWKNPNVFSPERWENNFTPVTGSYVPFGDGPHNCVGQKLALIEMKVVLSVLLRNYEFTTTEGQTFEGSCKLTMSLKDGILINLKKRILG</sequence>
<dbReference type="FunFam" id="3.40.50.300:FF:000354">
    <property type="entry name" value="ATP-dependent RNA helicase SKI2"/>
    <property type="match status" value="1"/>
</dbReference>
<comment type="caution">
    <text evidence="15">The sequence shown here is derived from an EMBL/GenBank/DDBJ whole genome shotgun (WGS) entry which is preliminary data.</text>
</comment>
<dbReference type="GO" id="GO:0016787">
    <property type="term" value="F:hydrolase activity"/>
    <property type="evidence" value="ECO:0007669"/>
    <property type="project" value="UniProtKB-KW"/>
</dbReference>
<keyword evidence="3" id="KW-0963">Cytoplasm</keyword>
<dbReference type="GO" id="GO:0055087">
    <property type="term" value="C:Ski complex"/>
    <property type="evidence" value="ECO:0007669"/>
    <property type="project" value="TreeGrafter"/>
</dbReference>
<dbReference type="Gene3D" id="1.20.1500.20">
    <property type="match status" value="1"/>
</dbReference>
<dbReference type="Pfam" id="PF08148">
    <property type="entry name" value="DSHCT"/>
    <property type="match status" value="1"/>
</dbReference>
<dbReference type="FunFam" id="1.10.3380.30:FF:000001">
    <property type="entry name" value="Ski2 ATP-dependent RNA helicase"/>
    <property type="match status" value="1"/>
</dbReference>
<dbReference type="GO" id="GO:0004497">
    <property type="term" value="F:monooxygenase activity"/>
    <property type="evidence" value="ECO:0007669"/>
    <property type="project" value="InterPro"/>
</dbReference>
<evidence type="ECO:0000256" key="9">
    <source>
        <dbReference type="ARBA" id="ARBA00022884"/>
    </source>
</evidence>
<dbReference type="PROSITE" id="PS00086">
    <property type="entry name" value="CYTOCHROME_P450"/>
    <property type="match status" value="1"/>
</dbReference>
<dbReference type="PROSITE" id="PS51194">
    <property type="entry name" value="HELICASE_CTER"/>
    <property type="match status" value="1"/>
</dbReference>
<keyword evidence="4 11" id="KW-0479">Metal-binding</keyword>
<keyword evidence="7" id="KW-0347">Helicase</keyword>
<evidence type="ECO:0000256" key="7">
    <source>
        <dbReference type="ARBA" id="ARBA00022806"/>
    </source>
</evidence>
<evidence type="ECO:0000256" key="1">
    <source>
        <dbReference type="ARBA" id="ARBA00004496"/>
    </source>
</evidence>
<dbReference type="InterPro" id="IPR036396">
    <property type="entry name" value="Cyt_P450_sf"/>
</dbReference>
<dbReference type="InterPro" id="IPR040801">
    <property type="entry name" value="Ski2_N"/>
</dbReference>
<dbReference type="EMBL" id="JADGJW010000005">
    <property type="protein sequence ID" value="KAJ3228151.1"/>
    <property type="molecule type" value="Genomic_DNA"/>
</dbReference>
<dbReference type="InterPro" id="IPR001650">
    <property type="entry name" value="Helicase_C-like"/>
</dbReference>
<feature type="binding site" description="axial binding residue" evidence="11">
    <location>
        <position position="1705"/>
    </location>
    <ligand>
        <name>heme</name>
        <dbReference type="ChEBI" id="CHEBI:30413"/>
    </ligand>
    <ligandPart>
        <name>Fe</name>
        <dbReference type="ChEBI" id="CHEBI:18248"/>
    </ligandPart>
</feature>
<dbReference type="InterPro" id="IPR012961">
    <property type="entry name" value="Ski2/MTR4_C"/>
</dbReference>
<dbReference type="SUPFAM" id="SSF52540">
    <property type="entry name" value="P-loop containing nucleoside triphosphate hydrolases"/>
    <property type="match status" value="1"/>
</dbReference>
<dbReference type="Gene3D" id="1.10.630.10">
    <property type="entry name" value="Cytochrome P450"/>
    <property type="match status" value="1"/>
</dbReference>
<keyword evidence="6" id="KW-0378">Hydrolase</keyword>
<gene>
    <name evidence="15" type="ORF">HK099_006031</name>
</gene>
<dbReference type="Gene3D" id="3.40.50.300">
    <property type="entry name" value="P-loop containing nucleotide triphosphate hydrolases"/>
    <property type="match status" value="2"/>
</dbReference>
<evidence type="ECO:0000256" key="4">
    <source>
        <dbReference type="ARBA" id="ARBA00022723"/>
    </source>
</evidence>
<feature type="compositionally biased region" description="Low complexity" evidence="12">
    <location>
        <begin position="566"/>
        <end position="583"/>
    </location>
</feature>
<dbReference type="SUPFAM" id="SSF48264">
    <property type="entry name" value="Cytochrome P450"/>
    <property type="match status" value="1"/>
</dbReference>
<dbReference type="GO" id="GO:0016705">
    <property type="term" value="F:oxidoreductase activity, acting on paired donors, with incorporation or reduction of molecular oxygen"/>
    <property type="evidence" value="ECO:0007669"/>
    <property type="project" value="InterPro"/>
</dbReference>
<evidence type="ECO:0000256" key="2">
    <source>
        <dbReference type="ARBA" id="ARBA00010140"/>
    </source>
</evidence>
<dbReference type="GO" id="GO:0020037">
    <property type="term" value="F:heme binding"/>
    <property type="evidence" value="ECO:0007669"/>
    <property type="project" value="InterPro"/>
</dbReference>
<dbReference type="InterPro" id="IPR048392">
    <property type="entry name" value="MTR4-like_stalk"/>
</dbReference>
<keyword evidence="16" id="KW-1185">Reference proteome</keyword>
<protein>
    <submittedName>
        <fullName evidence="15">Uncharacterized protein</fullName>
    </submittedName>
</protein>
<dbReference type="GO" id="GO:0070478">
    <property type="term" value="P:nuclear-transcribed mRNA catabolic process, 3'-5' exonucleolytic nonsense-mediated decay"/>
    <property type="evidence" value="ECO:0007669"/>
    <property type="project" value="TreeGrafter"/>
</dbReference>
<keyword evidence="9" id="KW-0694">RNA-binding</keyword>
<dbReference type="InterPro" id="IPR002401">
    <property type="entry name" value="Cyt_P450_E_grp-I"/>
</dbReference>
<dbReference type="Pfam" id="PF00270">
    <property type="entry name" value="DEAD"/>
    <property type="match status" value="1"/>
</dbReference>
<evidence type="ECO:0000256" key="3">
    <source>
        <dbReference type="ARBA" id="ARBA00022490"/>
    </source>
</evidence>
<evidence type="ECO:0000259" key="13">
    <source>
        <dbReference type="PROSITE" id="PS51192"/>
    </source>
</evidence>
<dbReference type="PRINTS" id="PR00463">
    <property type="entry name" value="EP450I"/>
</dbReference>
<feature type="domain" description="Helicase ATP-binding" evidence="13">
    <location>
        <begin position="338"/>
        <end position="494"/>
    </location>
</feature>
<accession>A0AAD5U8C0</accession>
<feature type="domain" description="Helicase C-terminal" evidence="14">
    <location>
        <begin position="601"/>
        <end position="797"/>
    </location>
</feature>
<keyword evidence="5" id="KW-0547">Nucleotide-binding</keyword>
<dbReference type="SMART" id="SM00490">
    <property type="entry name" value="HELICc"/>
    <property type="match status" value="1"/>
</dbReference>
<evidence type="ECO:0000259" key="14">
    <source>
        <dbReference type="PROSITE" id="PS51194"/>
    </source>
</evidence>